<feature type="non-terminal residue" evidence="1">
    <location>
        <position position="1"/>
    </location>
</feature>
<comment type="caution">
    <text evidence="1">The sequence shown here is derived from an EMBL/GenBank/DDBJ whole genome shotgun (WGS) entry which is preliminary data.</text>
</comment>
<keyword evidence="2" id="KW-1185">Reference proteome</keyword>
<name>A0ACA9NZD7_9GLOM</name>
<protein>
    <submittedName>
        <fullName evidence="1">4613_t:CDS:1</fullName>
    </submittedName>
</protein>
<evidence type="ECO:0000313" key="1">
    <source>
        <dbReference type="EMBL" id="CAG8683818.1"/>
    </source>
</evidence>
<dbReference type="Proteomes" id="UP000789920">
    <property type="component" value="Unassembled WGS sequence"/>
</dbReference>
<reference evidence="1" key="1">
    <citation type="submission" date="2021-06" db="EMBL/GenBank/DDBJ databases">
        <authorList>
            <person name="Kallberg Y."/>
            <person name="Tangrot J."/>
            <person name="Rosling A."/>
        </authorList>
    </citation>
    <scope>NUCLEOTIDE SEQUENCE</scope>
    <source>
        <strain evidence="1">MA461A</strain>
    </source>
</reference>
<organism evidence="1 2">
    <name type="scientific">Racocetra persica</name>
    <dbReference type="NCBI Taxonomy" id="160502"/>
    <lineage>
        <taxon>Eukaryota</taxon>
        <taxon>Fungi</taxon>
        <taxon>Fungi incertae sedis</taxon>
        <taxon>Mucoromycota</taxon>
        <taxon>Glomeromycotina</taxon>
        <taxon>Glomeromycetes</taxon>
        <taxon>Diversisporales</taxon>
        <taxon>Gigasporaceae</taxon>
        <taxon>Racocetra</taxon>
    </lineage>
</organism>
<proteinExistence type="predicted"/>
<dbReference type="EMBL" id="CAJVQC010017316">
    <property type="protein sequence ID" value="CAG8683818.1"/>
    <property type="molecule type" value="Genomic_DNA"/>
</dbReference>
<sequence length="40" mass="4670">KVAKKLSDDRGNGTNINAERRWFNVRKKKLSEDNCHKLSL</sequence>
<gene>
    <name evidence="1" type="ORF">RPERSI_LOCUS9242</name>
</gene>
<accession>A0ACA9NZD7</accession>
<evidence type="ECO:0000313" key="2">
    <source>
        <dbReference type="Proteomes" id="UP000789920"/>
    </source>
</evidence>